<dbReference type="Proteomes" id="UP000801864">
    <property type="component" value="Unassembled WGS sequence"/>
</dbReference>
<dbReference type="PROSITE" id="PS51192">
    <property type="entry name" value="HELICASE_ATP_BIND_1"/>
    <property type="match status" value="1"/>
</dbReference>
<dbReference type="Pfam" id="PF00176">
    <property type="entry name" value="SNF2-rel_dom"/>
    <property type="match status" value="1"/>
</dbReference>
<dbReference type="Gene3D" id="3.40.50.10810">
    <property type="entry name" value="Tandem AAA-ATPase domain"/>
    <property type="match status" value="1"/>
</dbReference>
<dbReference type="InterPro" id="IPR014001">
    <property type="entry name" value="Helicase_ATP-bd"/>
</dbReference>
<dbReference type="GO" id="GO:0008094">
    <property type="term" value="F:ATP-dependent activity, acting on DNA"/>
    <property type="evidence" value="ECO:0007669"/>
    <property type="project" value="TreeGrafter"/>
</dbReference>
<protein>
    <submittedName>
        <fullName evidence="6">SWI/SNF-related matrix-associated actin-dependent regulator of chromatin</fullName>
    </submittedName>
</protein>
<dbReference type="InterPro" id="IPR027417">
    <property type="entry name" value="P-loop_NTPase"/>
</dbReference>
<dbReference type="PANTHER" id="PTHR45626">
    <property type="entry name" value="TRANSCRIPTION TERMINATION FACTOR 2-RELATED"/>
    <property type="match status" value="1"/>
</dbReference>
<feature type="domain" description="Helicase ATP-binding" evidence="4">
    <location>
        <begin position="1"/>
        <end position="117"/>
    </location>
</feature>
<dbReference type="CDD" id="cd18008">
    <property type="entry name" value="DEXDc_SHPRH-like"/>
    <property type="match status" value="1"/>
</dbReference>
<reference evidence="6 7" key="1">
    <citation type="submission" date="2018-06" db="EMBL/GenBank/DDBJ databases">
        <title>Genome analysis of cellulolytic fungus Trichoderma lentiforme CFAM-422.</title>
        <authorList>
            <person name="Steindorff A.S."/>
            <person name="Formighieri E.F."/>
            <person name="Midorikawa G.E.O."/>
            <person name="Tamietti M.S."/>
            <person name="Ramos E.Z."/>
            <person name="Silva A.S."/>
            <person name="Bon E.P.S."/>
            <person name="Mendes T.D."/>
            <person name="Damaso M.C.T."/>
            <person name="Favaro L.C.L."/>
        </authorList>
    </citation>
    <scope>NUCLEOTIDE SEQUENCE [LARGE SCALE GENOMIC DNA]</scope>
    <source>
        <strain evidence="6 7">CFAM-422</strain>
    </source>
</reference>
<evidence type="ECO:0000256" key="3">
    <source>
        <dbReference type="ARBA" id="ARBA00022840"/>
    </source>
</evidence>
<evidence type="ECO:0000259" key="5">
    <source>
        <dbReference type="PROSITE" id="PS51194"/>
    </source>
</evidence>
<dbReference type="GO" id="GO:0016787">
    <property type="term" value="F:hydrolase activity"/>
    <property type="evidence" value="ECO:0007669"/>
    <property type="project" value="UniProtKB-KW"/>
</dbReference>
<dbReference type="InterPro" id="IPR038718">
    <property type="entry name" value="SNF2-like_sf"/>
</dbReference>
<dbReference type="InterPro" id="IPR050628">
    <property type="entry name" value="SNF2_RAD54_helicase_TF"/>
</dbReference>
<dbReference type="GO" id="GO:0005524">
    <property type="term" value="F:ATP binding"/>
    <property type="evidence" value="ECO:0007669"/>
    <property type="project" value="UniProtKB-KW"/>
</dbReference>
<dbReference type="InterPro" id="IPR001650">
    <property type="entry name" value="Helicase_C-like"/>
</dbReference>
<evidence type="ECO:0000313" key="6">
    <source>
        <dbReference type="EMBL" id="KAF3066160.1"/>
    </source>
</evidence>
<evidence type="ECO:0000313" key="7">
    <source>
        <dbReference type="Proteomes" id="UP000801864"/>
    </source>
</evidence>
<evidence type="ECO:0000256" key="2">
    <source>
        <dbReference type="ARBA" id="ARBA00022801"/>
    </source>
</evidence>
<dbReference type="AlphaFoldDB" id="A0A9P4X7X9"/>
<dbReference type="SUPFAM" id="SSF52540">
    <property type="entry name" value="P-loop containing nucleoside triphosphate hydrolases"/>
    <property type="match status" value="1"/>
</dbReference>
<sequence>MRERILTRRSHIHLGRITTAIYLGSGRKTLQDSLLNSDVILTTYETMRRDWEEGGPLFKVQWYRVVLDEAHHIRTRNSQTFKAACEIQAWYRWCLTGTPIHNSLDDFAALLTFVRVPVFMKKNQFDFWITRPIKEKHPYGLKRLGLLIKGICLRRTKKMIELSHPLPDRREKTTWVELTPRDRTLYSFFEKEAANIASGSYRYNNGHPNSSDRQNNNILKLINFLRLICDHGEQLLPRSAVEIWSAEGDKIIDWQSFQELQVACDRCGLEIDNTQGWSSIELDISYTPVICAACHASTRGNGTEIEFTYPDNSMLIPNGRDSPCFAAKIRAAQQSPKLKALIDNLRQEQFLTAKPKSSVIFSSWTKMVDLTQQFLEANGFVCARIDGQLSLEGRSKAIKQFNLDPKCTIMLATIGSAAEGVDLTAASNVHLLEPHWNPMVEAQALDRVHRIGQAREVLVTRYVTKDTIETYVQWIQKEKLRLIQQSLDPQNISQVDTNDRRWKVTSQKHQSVAKRS</sequence>
<dbReference type="EMBL" id="QLNT01000017">
    <property type="protein sequence ID" value="KAF3066160.1"/>
    <property type="molecule type" value="Genomic_DNA"/>
</dbReference>
<dbReference type="CDD" id="cd18793">
    <property type="entry name" value="SF2_C_SNF"/>
    <property type="match status" value="1"/>
</dbReference>
<comment type="caution">
    <text evidence="6">The sequence shown here is derived from an EMBL/GenBank/DDBJ whole genome shotgun (WGS) entry which is preliminary data.</text>
</comment>
<dbReference type="PROSITE" id="PS51194">
    <property type="entry name" value="HELICASE_CTER"/>
    <property type="match status" value="1"/>
</dbReference>
<dbReference type="Gene3D" id="3.40.50.300">
    <property type="entry name" value="P-loop containing nucleotide triphosphate hydrolases"/>
    <property type="match status" value="1"/>
</dbReference>
<dbReference type="GO" id="GO:0005634">
    <property type="term" value="C:nucleus"/>
    <property type="evidence" value="ECO:0007669"/>
    <property type="project" value="TreeGrafter"/>
</dbReference>
<name>A0A9P4X7X9_9HYPO</name>
<dbReference type="InterPro" id="IPR000330">
    <property type="entry name" value="SNF2_N"/>
</dbReference>
<accession>A0A9P4X7X9</accession>
<keyword evidence="7" id="KW-1185">Reference proteome</keyword>
<gene>
    <name evidence="6" type="ORF">CFAM422_009489</name>
</gene>
<keyword evidence="1" id="KW-0547">Nucleotide-binding</keyword>
<dbReference type="PANTHER" id="PTHR45626:SF52">
    <property type="entry name" value="SINGLE-STRANDED DNA-DEPENDENT ATPASE (EUROFUNG)"/>
    <property type="match status" value="1"/>
</dbReference>
<dbReference type="GO" id="GO:0006281">
    <property type="term" value="P:DNA repair"/>
    <property type="evidence" value="ECO:0007669"/>
    <property type="project" value="TreeGrafter"/>
</dbReference>
<dbReference type="InterPro" id="IPR049730">
    <property type="entry name" value="SNF2/RAD54-like_C"/>
</dbReference>
<dbReference type="SMART" id="SM00490">
    <property type="entry name" value="HELICc"/>
    <property type="match status" value="1"/>
</dbReference>
<keyword evidence="3" id="KW-0067">ATP-binding</keyword>
<evidence type="ECO:0000256" key="1">
    <source>
        <dbReference type="ARBA" id="ARBA00022741"/>
    </source>
</evidence>
<keyword evidence="2" id="KW-0378">Hydrolase</keyword>
<dbReference type="Pfam" id="PF00271">
    <property type="entry name" value="Helicase_C"/>
    <property type="match status" value="1"/>
</dbReference>
<feature type="domain" description="Helicase C-terminal" evidence="5">
    <location>
        <begin position="337"/>
        <end position="495"/>
    </location>
</feature>
<proteinExistence type="predicted"/>
<evidence type="ECO:0000259" key="4">
    <source>
        <dbReference type="PROSITE" id="PS51192"/>
    </source>
</evidence>
<organism evidence="6 7">
    <name type="scientific">Trichoderma lentiforme</name>
    <dbReference type="NCBI Taxonomy" id="1567552"/>
    <lineage>
        <taxon>Eukaryota</taxon>
        <taxon>Fungi</taxon>
        <taxon>Dikarya</taxon>
        <taxon>Ascomycota</taxon>
        <taxon>Pezizomycotina</taxon>
        <taxon>Sordariomycetes</taxon>
        <taxon>Hypocreomycetidae</taxon>
        <taxon>Hypocreales</taxon>
        <taxon>Hypocreaceae</taxon>
        <taxon>Trichoderma</taxon>
    </lineage>
</organism>